<proteinExistence type="predicted"/>
<keyword evidence="3" id="KW-1185">Reference proteome</keyword>
<name>A0ABV8IM42_9ACTN</name>
<dbReference type="Gene3D" id="1.10.8.1060">
    <property type="entry name" value="Corynebacterium glutamicum thioredoxin-dependent arsenate reductase, N-terminal domain"/>
    <property type="match status" value="1"/>
</dbReference>
<comment type="caution">
    <text evidence="2">The sequence shown here is derived from an EMBL/GenBank/DDBJ whole genome shotgun (WGS) entry which is preliminary data.</text>
</comment>
<evidence type="ECO:0000313" key="3">
    <source>
        <dbReference type="Proteomes" id="UP001595850"/>
    </source>
</evidence>
<reference evidence="3" key="1">
    <citation type="journal article" date="2019" name="Int. J. Syst. Evol. Microbiol.">
        <title>The Global Catalogue of Microorganisms (GCM) 10K type strain sequencing project: providing services to taxonomists for standard genome sequencing and annotation.</title>
        <authorList>
            <consortium name="The Broad Institute Genomics Platform"/>
            <consortium name="The Broad Institute Genome Sequencing Center for Infectious Disease"/>
            <person name="Wu L."/>
            <person name="Ma J."/>
        </authorList>
    </citation>
    <scope>NUCLEOTIDE SEQUENCE [LARGE SCALE GENOMIC DNA]</scope>
    <source>
        <strain evidence="3">TBRC 4489</strain>
    </source>
</reference>
<organism evidence="2 3">
    <name type="scientific">Planomonospora corallina</name>
    <dbReference type="NCBI Taxonomy" id="1806052"/>
    <lineage>
        <taxon>Bacteria</taxon>
        <taxon>Bacillati</taxon>
        <taxon>Actinomycetota</taxon>
        <taxon>Actinomycetes</taxon>
        <taxon>Streptosporangiales</taxon>
        <taxon>Streptosporangiaceae</taxon>
        <taxon>Planomonospora</taxon>
    </lineage>
</organism>
<feature type="region of interest" description="Disordered" evidence="1">
    <location>
        <begin position="70"/>
        <end position="97"/>
    </location>
</feature>
<dbReference type="RefSeq" id="WP_377294394.1">
    <property type="nucleotide sequence ID" value="NZ_JBHSBM010000071.1"/>
</dbReference>
<dbReference type="NCBIfam" id="NF046112">
    <property type="entry name" value="MSMEG_6209_Nter"/>
    <property type="match status" value="1"/>
</dbReference>
<feature type="compositionally biased region" description="Low complexity" evidence="1">
    <location>
        <begin position="72"/>
        <end position="82"/>
    </location>
</feature>
<evidence type="ECO:0000313" key="2">
    <source>
        <dbReference type="EMBL" id="MFC4062880.1"/>
    </source>
</evidence>
<accession>A0ABV8IM42</accession>
<sequence length="97" mass="10474">MTTATRPHPDGSDREHRALDLLRERLLAAYRDRHSSARITAALDRAVARFDRAPVRDFVPLLAERAARAELRASPAASPPAAVHGPHTHDPGACGPA</sequence>
<evidence type="ECO:0000256" key="1">
    <source>
        <dbReference type="SAM" id="MobiDB-lite"/>
    </source>
</evidence>
<dbReference type="Proteomes" id="UP001595850">
    <property type="component" value="Unassembled WGS sequence"/>
</dbReference>
<gene>
    <name evidence="2" type="ORF">ACFOWE_31705</name>
</gene>
<dbReference type="EMBL" id="JBHSBM010000071">
    <property type="protein sequence ID" value="MFC4062880.1"/>
    <property type="molecule type" value="Genomic_DNA"/>
</dbReference>
<protein>
    <submittedName>
        <fullName evidence="2">Three-helix bundle dimerization domain-containing protein</fullName>
    </submittedName>
</protein>